<dbReference type="KEGG" id="saes:HBH39_16540"/>
<evidence type="ECO:0000256" key="4">
    <source>
        <dbReference type="ARBA" id="ARBA00022801"/>
    </source>
</evidence>
<keyword evidence="3" id="KW-0645">Protease</keyword>
<evidence type="ECO:0000256" key="5">
    <source>
        <dbReference type="ARBA" id="ARBA00022833"/>
    </source>
</evidence>
<keyword evidence="8" id="KW-0472">Membrane</keyword>
<feature type="domain" description="Peptidase M14" evidence="9">
    <location>
        <begin position="94"/>
        <end position="387"/>
    </location>
</feature>
<keyword evidence="4" id="KW-0378">Hydrolase</keyword>
<dbReference type="SMART" id="SM00631">
    <property type="entry name" value="Zn_pept"/>
    <property type="match status" value="1"/>
</dbReference>
<evidence type="ECO:0000313" key="11">
    <source>
        <dbReference type="Proteomes" id="UP000502608"/>
    </source>
</evidence>
<dbReference type="GO" id="GO:0005615">
    <property type="term" value="C:extracellular space"/>
    <property type="evidence" value="ECO:0007669"/>
    <property type="project" value="TreeGrafter"/>
</dbReference>
<dbReference type="GO" id="GO:0008270">
    <property type="term" value="F:zinc ion binding"/>
    <property type="evidence" value="ECO:0007669"/>
    <property type="project" value="InterPro"/>
</dbReference>
<accession>A0A6G9QNA3</accession>
<evidence type="ECO:0000256" key="6">
    <source>
        <dbReference type="ARBA" id="ARBA00023049"/>
    </source>
</evidence>
<keyword evidence="8" id="KW-1133">Transmembrane helix</keyword>
<comment type="similarity">
    <text evidence="2 7">Belongs to the peptidase M14 family.</text>
</comment>
<dbReference type="SUPFAM" id="SSF52317">
    <property type="entry name" value="Class I glutamine amidotransferase-like"/>
    <property type="match status" value="1"/>
</dbReference>
<organism evidence="10 11">
    <name type="scientific">Shewanella aestuarii</name>
    <dbReference type="NCBI Taxonomy" id="1028752"/>
    <lineage>
        <taxon>Bacteria</taxon>
        <taxon>Pseudomonadati</taxon>
        <taxon>Pseudomonadota</taxon>
        <taxon>Gammaproteobacteria</taxon>
        <taxon>Alteromonadales</taxon>
        <taxon>Shewanellaceae</taxon>
        <taxon>Shewanella</taxon>
    </lineage>
</organism>
<keyword evidence="8" id="KW-0812">Transmembrane</keyword>
<dbReference type="GO" id="GO:0006508">
    <property type="term" value="P:proteolysis"/>
    <property type="evidence" value="ECO:0007669"/>
    <property type="project" value="UniProtKB-KW"/>
</dbReference>
<dbReference type="Gene3D" id="3.40.630.10">
    <property type="entry name" value="Zn peptidases"/>
    <property type="match status" value="1"/>
</dbReference>
<comment type="cofactor">
    <cofactor evidence="1">
        <name>Zn(2+)</name>
        <dbReference type="ChEBI" id="CHEBI:29105"/>
    </cofactor>
</comment>
<evidence type="ECO:0000313" key="10">
    <source>
        <dbReference type="EMBL" id="QIR15888.1"/>
    </source>
</evidence>
<gene>
    <name evidence="10" type="ORF">HBH39_16540</name>
</gene>
<reference evidence="10 11" key="1">
    <citation type="submission" date="2020-03" db="EMBL/GenBank/DDBJ databases">
        <title>Complete genome sequence of Shewanella sp.</title>
        <authorList>
            <person name="Kim Y.-S."/>
            <person name="Kim S.-J."/>
            <person name="Jung H.-K."/>
            <person name="Kim K.-H."/>
        </authorList>
    </citation>
    <scope>NUCLEOTIDE SEQUENCE [LARGE SCALE GENOMIC DNA]</scope>
    <source>
        <strain evidence="10 11">PN3F2</strain>
    </source>
</reference>
<dbReference type="SUPFAM" id="SSF53187">
    <property type="entry name" value="Zn-dependent exopeptidases"/>
    <property type="match status" value="1"/>
</dbReference>
<evidence type="ECO:0000256" key="3">
    <source>
        <dbReference type="ARBA" id="ARBA00022670"/>
    </source>
</evidence>
<evidence type="ECO:0000259" key="9">
    <source>
        <dbReference type="PROSITE" id="PS52035"/>
    </source>
</evidence>
<proteinExistence type="inferred from homology"/>
<dbReference type="InterPro" id="IPR000834">
    <property type="entry name" value="Peptidase_M14"/>
</dbReference>
<keyword evidence="11" id="KW-1185">Reference proteome</keyword>
<keyword evidence="5" id="KW-0862">Zinc</keyword>
<dbReference type="GO" id="GO:0004181">
    <property type="term" value="F:metallocarboxypeptidase activity"/>
    <property type="evidence" value="ECO:0007669"/>
    <property type="project" value="InterPro"/>
</dbReference>
<sequence>MDFIACFYWRILPLTSMVMPFSLGNFLFVMILFRLFRFSWFNLGLFATCCLLFNGLSVAEQLEPSRLEKAMAHIQLDKRIESPAAFLGYPLGEWHLRHDQINYYLKQLANQSLRVSLDSAGKSFEARDQLTAIITSDKNQRNLANIIEQRSLAKQGLPQNGPVVIWLAYSIHGDEASGAHAALALSYYLAASQEPWVQQLLEQAVVMITPSQNPDGFDRFATWANNHKGQVLVTDNQHREHSQDWPSGRGNHYLADLNRDWLFLRHKASQGRVAFFHKWQPHYVGDFHEMWNNQSYFFQPGVADRVYPLTPPANQELTEKLANYHRSALDEVKQVYFSGELFDDFFYGKGSTYPDINGSIGVLFEQASARGQAQASANGIVTFQSAIANHFATSISSLQGALTLKRELLNYQSAFFSEKNKQPIARIKGRLIRALNDTARRDELANLLSQHQIEFQYLTKSLHHAGKEYRPLDSIFVADNQAQSSLLEALFDKRTEFKDTTFYDISTWDIQSALALDVVPNVSPDVDVLTRQPMLYHHLQLGDSDTPPWPRNSVALLINWQQSNASGFVNQLVNQGVQVKFAKQPFSIKQTQGQQIFSREFVAGSLQIPLKQSGKSVQQVMQLTWQATKDWQVDVVATSTSASLSGINLGSDSFVTIKPVQPMIISGFGTDPFEVGELWYHFDQTLKLPVSLVNGEQINDIDLSRYSHIFMTEGSFSSMNEVSARKLGQYVIDGGVIVAQKGALNWLNKRNVLRHEPQSSRYYEKLFNSDQLNFNDKAAFKAKQHIGGAIVNLNLDNSHPLTFGLAGTLSVMKNKPLAFDSVNTPFTVAAHYQDKLLVSGYMAQEYQRAFANHPAMLVEPKGRGAIVAMSDNLLFRNFWLGSEKVYANALFFIPTGL</sequence>
<evidence type="ECO:0000256" key="8">
    <source>
        <dbReference type="SAM" id="Phobius"/>
    </source>
</evidence>
<evidence type="ECO:0000256" key="7">
    <source>
        <dbReference type="PROSITE-ProRule" id="PRU01379"/>
    </source>
</evidence>
<dbReference type="Proteomes" id="UP000502608">
    <property type="component" value="Chromosome"/>
</dbReference>
<dbReference type="PANTHER" id="PTHR11705:SF143">
    <property type="entry name" value="SLL0236 PROTEIN"/>
    <property type="match status" value="1"/>
</dbReference>
<dbReference type="PROSITE" id="PS52035">
    <property type="entry name" value="PEPTIDASE_M14"/>
    <property type="match status" value="1"/>
</dbReference>
<feature type="transmembrane region" description="Helical" evidence="8">
    <location>
        <begin position="12"/>
        <end position="33"/>
    </location>
</feature>
<dbReference type="PANTHER" id="PTHR11705">
    <property type="entry name" value="PROTEASE FAMILY M14 CARBOXYPEPTIDASE A,B"/>
    <property type="match status" value="1"/>
</dbReference>
<dbReference type="AlphaFoldDB" id="A0A6G9QNA3"/>
<dbReference type="RefSeq" id="WP_167679744.1">
    <property type="nucleotide sequence ID" value="NZ_CP050313.1"/>
</dbReference>
<keyword evidence="6" id="KW-0482">Metalloprotease</keyword>
<evidence type="ECO:0000256" key="1">
    <source>
        <dbReference type="ARBA" id="ARBA00001947"/>
    </source>
</evidence>
<name>A0A6G9QNA3_9GAMM</name>
<dbReference type="EMBL" id="CP050313">
    <property type="protein sequence ID" value="QIR15888.1"/>
    <property type="molecule type" value="Genomic_DNA"/>
</dbReference>
<dbReference type="InterPro" id="IPR029062">
    <property type="entry name" value="Class_I_gatase-like"/>
</dbReference>
<protein>
    <submittedName>
        <fullName evidence="10">Peptidase M14</fullName>
    </submittedName>
</protein>
<evidence type="ECO:0000256" key="2">
    <source>
        <dbReference type="ARBA" id="ARBA00005988"/>
    </source>
</evidence>
<dbReference type="Pfam" id="PF00246">
    <property type="entry name" value="Peptidase_M14"/>
    <property type="match status" value="1"/>
</dbReference>
<comment type="caution">
    <text evidence="7">Lacks conserved residue(s) required for the propagation of feature annotation.</text>
</comment>